<dbReference type="Pfam" id="PF00581">
    <property type="entry name" value="Rhodanese"/>
    <property type="match status" value="1"/>
</dbReference>
<organism evidence="2 3">
    <name type="scientific">Agromyces ramosus</name>
    <dbReference type="NCBI Taxonomy" id="33879"/>
    <lineage>
        <taxon>Bacteria</taxon>
        <taxon>Bacillati</taxon>
        <taxon>Actinomycetota</taxon>
        <taxon>Actinomycetes</taxon>
        <taxon>Micrococcales</taxon>
        <taxon>Microbacteriaceae</taxon>
        <taxon>Agromyces</taxon>
    </lineage>
</organism>
<sequence length="102" mass="10922">MRSISPEEVHALDDAVILDVREPHELTQARIDGTLDIPLGELVERLGEVPRDTTVYVICHVGGRSAQATQYLEANGVDAVNISGGILQWYQSGLPVTLGGAS</sequence>
<dbReference type="RefSeq" id="WP_307039114.1">
    <property type="nucleotide sequence ID" value="NZ_JAUSYY010000001.1"/>
</dbReference>
<evidence type="ECO:0000313" key="3">
    <source>
        <dbReference type="Proteomes" id="UP001239083"/>
    </source>
</evidence>
<dbReference type="EMBL" id="JAUSYY010000001">
    <property type="protein sequence ID" value="MDQ0893025.1"/>
    <property type="molecule type" value="Genomic_DNA"/>
</dbReference>
<dbReference type="SUPFAM" id="SSF52821">
    <property type="entry name" value="Rhodanese/Cell cycle control phosphatase"/>
    <property type="match status" value="1"/>
</dbReference>
<dbReference type="PROSITE" id="PS50206">
    <property type="entry name" value="RHODANESE_3"/>
    <property type="match status" value="1"/>
</dbReference>
<dbReference type="Gene3D" id="3.40.250.10">
    <property type="entry name" value="Rhodanese-like domain"/>
    <property type="match status" value="1"/>
</dbReference>
<dbReference type="InterPro" id="IPR001763">
    <property type="entry name" value="Rhodanese-like_dom"/>
</dbReference>
<dbReference type="InterPro" id="IPR050229">
    <property type="entry name" value="GlpE_sulfurtransferase"/>
</dbReference>
<dbReference type="Proteomes" id="UP001239083">
    <property type="component" value="Unassembled WGS sequence"/>
</dbReference>
<protein>
    <submittedName>
        <fullName evidence="2">Rhodanese-related sulfurtransferase</fullName>
    </submittedName>
</protein>
<comment type="caution">
    <text evidence="2">The sequence shown here is derived from an EMBL/GenBank/DDBJ whole genome shotgun (WGS) entry which is preliminary data.</text>
</comment>
<evidence type="ECO:0000259" key="1">
    <source>
        <dbReference type="PROSITE" id="PS50206"/>
    </source>
</evidence>
<name>A0ABU0R4M0_9MICO</name>
<dbReference type="SMART" id="SM00450">
    <property type="entry name" value="RHOD"/>
    <property type="match status" value="1"/>
</dbReference>
<evidence type="ECO:0000313" key="2">
    <source>
        <dbReference type="EMBL" id="MDQ0893025.1"/>
    </source>
</evidence>
<reference evidence="2 3" key="1">
    <citation type="submission" date="2023-07" db="EMBL/GenBank/DDBJ databases">
        <title>Comparative genomics of wheat-associated soil bacteria to identify genetic determinants of phenazine resistance.</title>
        <authorList>
            <person name="Mouncey N."/>
        </authorList>
    </citation>
    <scope>NUCLEOTIDE SEQUENCE [LARGE SCALE GENOMIC DNA]</scope>
    <source>
        <strain evidence="2 3">V3I3</strain>
    </source>
</reference>
<dbReference type="InterPro" id="IPR036873">
    <property type="entry name" value="Rhodanese-like_dom_sf"/>
</dbReference>
<dbReference type="PANTHER" id="PTHR43031">
    <property type="entry name" value="FAD-DEPENDENT OXIDOREDUCTASE"/>
    <property type="match status" value="1"/>
</dbReference>
<keyword evidence="3" id="KW-1185">Reference proteome</keyword>
<feature type="domain" description="Rhodanese" evidence="1">
    <location>
        <begin position="11"/>
        <end position="98"/>
    </location>
</feature>
<accession>A0ABU0R4M0</accession>
<dbReference type="PANTHER" id="PTHR43031:SF1">
    <property type="entry name" value="PYRIDINE NUCLEOTIDE-DISULPHIDE OXIDOREDUCTASE"/>
    <property type="match status" value="1"/>
</dbReference>
<proteinExistence type="predicted"/>
<gene>
    <name evidence="2" type="ORF">QFZ26_000580</name>
</gene>